<feature type="domain" description="HTH tetR-type" evidence="5">
    <location>
        <begin position="13"/>
        <end position="73"/>
    </location>
</feature>
<name>A0A517PVJ0_9PLAN</name>
<dbReference type="RefSeq" id="WP_145190733.1">
    <property type="nucleotide sequence ID" value="NZ_CP036266.1"/>
</dbReference>
<keyword evidence="3" id="KW-0804">Transcription</keyword>
<evidence type="ECO:0000313" key="6">
    <source>
        <dbReference type="EMBL" id="QDT23391.1"/>
    </source>
</evidence>
<evidence type="ECO:0000259" key="5">
    <source>
        <dbReference type="PROSITE" id="PS50977"/>
    </source>
</evidence>
<keyword evidence="1" id="KW-0805">Transcription regulation</keyword>
<keyword evidence="7" id="KW-1185">Reference proteome</keyword>
<evidence type="ECO:0000256" key="1">
    <source>
        <dbReference type="ARBA" id="ARBA00023015"/>
    </source>
</evidence>
<dbReference type="PROSITE" id="PS01081">
    <property type="entry name" value="HTH_TETR_1"/>
    <property type="match status" value="1"/>
</dbReference>
<evidence type="ECO:0000256" key="2">
    <source>
        <dbReference type="ARBA" id="ARBA00023125"/>
    </source>
</evidence>
<dbReference type="PROSITE" id="PS50977">
    <property type="entry name" value="HTH_TETR_2"/>
    <property type="match status" value="1"/>
</dbReference>
<proteinExistence type="predicted"/>
<dbReference type="GO" id="GO:0003700">
    <property type="term" value="F:DNA-binding transcription factor activity"/>
    <property type="evidence" value="ECO:0007669"/>
    <property type="project" value="TreeGrafter"/>
</dbReference>
<evidence type="ECO:0000256" key="4">
    <source>
        <dbReference type="PROSITE-ProRule" id="PRU00335"/>
    </source>
</evidence>
<dbReference type="PRINTS" id="PR00455">
    <property type="entry name" value="HTHTETR"/>
</dbReference>
<reference evidence="6 7" key="1">
    <citation type="submission" date="2019-02" db="EMBL/GenBank/DDBJ databases">
        <title>Deep-cultivation of Planctomycetes and their phenomic and genomic characterization uncovers novel biology.</title>
        <authorList>
            <person name="Wiegand S."/>
            <person name="Jogler M."/>
            <person name="Boedeker C."/>
            <person name="Pinto D."/>
            <person name="Vollmers J."/>
            <person name="Rivas-Marin E."/>
            <person name="Kohn T."/>
            <person name="Peeters S.H."/>
            <person name="Heuer A."/>
            <person name="Rast P."/>
            <person name="Oberbeckmann S."/>
            <person name="Bunk B."/>
            <person name="Jeske O."/>
            <person name="Meyerdierks A."/>
            <person name="Storesund J.E."/>
            <person name="Kallscheuer N."/>
            <person name="Luecker S."/>
            <person name="Lage O.M."/>
            <person name="Pohl T."/>
            <person name="Merkel B.J."/>
            <person name="Hornburger P."/>
            <person name="Mueller R.-W."/>
            <person name="Bruemmer F."/>
            <person name="Labrenz M."/>
            <person name="Spormann A.M."/>
            <person name="Op den Camp H."/>
            <person name="Overmann J."/>
            <person name="Amann R."/>
            <person name="Jetten M.S.M."/>
            <person name="Mascher T."/>
            <person name="Medema M.H."/>
            <person name="Devos D.P."/>
            <person name="Kaster A.-K."/>
            <person name="Ovreas L."/>
            <person name="Rohde M."/>
            <person name="Galperin M.Y."/>
            <person name="Jogler C."/>
        </authorList>
    </citation>
    <scope>NUCLEOTIDE SEQUENCE [LARGE SCALE GENOMIC DNA]</scope>
    <source>
        <strain evidence="6 7">HG66A1</strain>
    </source>
</reference>
<dbReference type="GO" id="GO:0000976">
    <property type="term" value="F:transcription cis-regulatory region binding"/>
    <property type="evidence" value="ECO:0007669"/>
    <property type="project" value="TreeGrafter"/>
</dbReference>
<dbReference type="InterPro" id="IPR039536">
    <property type="entry name" value="TetR_C_Proteobacteria"/>
</dbReference>
<dbReference type="OrthoDB" id="9809994at2"/>
<protein>
    <submittedName>
        <fullName evidence="6">HTH-type transcriptional regulator RutR</fullName>
    </submittedName>
</protein>
<evidence type="ECO:0000313" key="7">
    <source>
        <dbReference type="Proteomes" id="UP000320421"/>
    </source>
</evidence>
<keyword evidence="2 4" id="KW-0238">DNA-binding</keyword>
<dbReference type="PANTHER" id="PTHR30055">
    <property type="entry name" value="HTH-TYPE TRANSCRIPTIONAL REGULATOR RUTR"/>
    <property type="match status" value="1"/>
</dbReference>
<dbReference type="SUPFAM" id="SSF46689">
    <property type="entry name" value="Homeodomain-like"/>
    <property type="match status" value="1"/>
</dbReference>
<sequence length="210" mass="23393">MTSKSANKGRLTDRKRAAIMEAAVSELKQNGFDNTSMDRIAEVASVSKRTVYNHFPSKEDLFAAIVDELMSRCQLIEVSDYTPGEPIATQLSDIGQTAVDLMASPEFQDLARVTLSRFLQSPDLAREMMIDSTQFEAGLIVWLETAHQEGNLQIPDAQLAAKQFLGLIQSFAFWPPLIGKEAPLTEVQKKQLVESTVSMFLAQYSCRKRS</sequence>
<dbReference type="InterPro" id="IPR009057">
    <property type="entry name" value="Homeodomain-like_sf"/>
</dbReference>
<feature type="DNA-binding region" description="H-T-H motif" evidence="4">
    <location>
        <begin position="36"/>
        <end position="55"/>
    </location>
</feature>
<dbReference type="Gene3D" id="1.10.357.10">
    <property type="entry name" value="Tetracycline Repressor, domain 2"/>
    <property type="match status" value="1"/>
</dbReference>
<gene>
    <name evidence="6" type="primary">rutR</name>
    <name evidence="6" type="ORF">HG66A1_52080</name>
</gene>
<accession>A0A517PVJ0</accession>
<organism evidence="6 7">
    <name type="scientific">Gimesia chilikensis</name>
    <dbReference type="NCBI Taxonomy" id="2605989"/>
    <lineage>
        <taxon>Bacteria</taxon>
        <taxon>Pseudomonadati</taxon>
        <taxon>Planctomycetota</taxon>
        <taxon>Planctomycetia</taxon>
        <taxon>Planctomycetales</taxon>
        <taxon>Planctomycetaceae</taxon>
        <taxon>Gimesia</taxon>
    </lineage>
</organism>
<dbReference type="InterPro" id="IPR023772">
    <property type="entry name" value="DNA-bd_HTH_TetR-type_CS"/>
</dbReference>
<dbReference type="Gene3D" id="1.10.10.60">
    <property type="entry name" value="Homeodomain-like"/>
    <property type="match status" value="1"/>
</dbReference>
<evidence type="ECO:0000256" key="3">
    <source>
        <dbReference type="ARBA" id="ARBA00023163"/>
    </source>
</evidence>
<dbReference type="Pfam" id="PF00440">
    <property type="entry name" value="TetR_N"/>
    <property type="match status" value="1"/>
</dbReference>
<dbReference type="AlphaFoldDB" id="A0A517PVJ0"/>
<dbReference type="Pfam" id="PF14246">
    <property type="entry name" value="TetR_C_7"/>
    <property type="match status" value="1"/>
</dbReference>
<dbReference type="InterPro" id="IPR001647">
    <property type="entry name" value="HTH_TetR"/>
</dbReference>
<dbReference type="FunFam" id="1.10.10.60:FF:000141">
    <property type="entry name" value="TetR family transcriptional regulator"/>
    <property type="match status" value="1"/>
</dbReference>
<dbReference type="Proteomes" id="UP000320421">
    <property type="component" value="Chromosome"/>
</dbReference>
<dbReference type="PANTHER" id="PTHR30055:SF224">
    <property type="entry name" value="TRANSCRIPTIONAL REGULATOR TETR FAMILY"/>
    <property type="match status" value="1"/>
</dbReference>
<dbReference type="EMBL" id="CP036266">
    <property type="protein sequence ID" value="QDT23391.1"/>
    <property type="molecule type" value="Genomic_DNA"/>
</dbReference>
<dbReference type="InterPro" id="IPR050109">
    <property type="entry name" value="HTH-type_TetR-like_transc_reg"/>
</dbReference>